<keyword evidence="1" id="KW-1133">Transmembrane helix</keyword>
<reference evidence="2 3" key="1">
    <citation type="submission" date="2014-04" db="EMBL/GenBank/DDBJ databases">
        <title>Evolutionary Origins and Diversification of the Mycorrhizal Mutualists.</title>
        <authorList>
            <consortium name="DOE Joint Genome Institute"/>
            <consortium name="Mycorrhizal Genomics Consortium"/>
            <person name="Kohler A."/>
            <person name="Kuo A."/>
            <person name="Nagy L.G."/>
            <person name="Floudas D."/>
            <person name="Copeland A."/>
            <person name="Barry K.W."/>
            <person name="Cichocki N."/>
            <person name="Veneault-Fourrey C."/>
            <person name="LaButti K."/>
            <person name="Lindquist E.A."/>
            <person name="Lipzen A."/>
            <person name="Lundell T."/>
            <person name="Morin E."/>
            <person name="Murat C."/>
            <person name="Riley R."/>
            <person name="Ohm R."/>
            <person name="Sun H."/>
            <person name="Tunlid A."/>
            <person name="Henrissat B."/>
            <person name="Grigoriev I.V."/>
            <person name="Hibbett D.S."/>
            <person name="Martin F."/>
        </authorList>
    </citation>
    <scope>NUCLEOTIDE SEQUENCE [LARGE SCALE GENOMIC DNA]</scope>
    <source>
        <strain evidence="2 3">FD-317 M1</strain>
    </source>
</reference>
<dbReference type="HOGENOM" id="CLU_1768291_0_0_1"/>
<protein>
    <submittedName>
        <fullName evidence="2">Uncharacterized protein</fullName>
    </submittedName>
</protein>
<evidence type="ECO:0000256" key="1">
    <source>
        <dbReference type="SAM" id="Phobius"/>
    </source>
</evidence>
<feature type="transmembrane region" description="Helical" evidence="1">
    <location>
        <begin position="53"/>
        <end position="74"/>
    </location>
</feature>
<organism evidence="2 3">
    <name type="scientific">Collybiopsis luxurians FD-317 M1</name>
    <dbReference type="NCBI Taxonomy" id="944289"/>
    <lineage>
        <taxon>Eukaryota</taxon>
        <taxon>Fungi</taxon>
        <taxon>Dikarya</taxon>
        <taxon>Basidiomycota</taxon>
        <taxon>Agaricomycotina</taxon>
        <taxon>Agaricomycetes</taxon>
        <taxon>Agaricomycetidae</taxon>
        <taxon>Agaricales</taxon>
        <taxon>Marasmiineae</taxon>
        <taxon>Omphalotaceae</taxon>
        <taxon>Collybiopsis</taxon>
        <taxon>Collybiopsis luxurians</taxon>
    </lineage>
</organism>
<gene>
    <name evidence="2" type="ORF">GYMLUDRAFT_761708</name>
</gene>
<dbReference type="EMBL" id="KN834792">
    <property type="protein sequence ID" value="KIK57144.1"/>
    <property type="molecule type" value="Genomic_DNA"/>
</dbReference>
<keyword evidence="1" id="KW-0472">Membrane</keyword>
<proteinExistence type="predicted"/>
<dbReference type="Proteomes" id="UP000053593">
    <property type="component" value="Unassembled WGS sequence"/>
</dbReference>
<dbReference type="AlphaFoldDB" id="A0A0D0C3Y9"/>
<evidence type="ECO:0000313" key="3">
    <source>
        <dbReference type="Proteomes" id="UP000053593"/>
    </source>
</evidence>
<keyword evidence="1" id="KW-0812">Transmembrane</keyword>
<accession>A0A0D0C3Y9</accession>
<keyword evidence="3" id="KW-1185">Reference proteome</keyword>
<name>A0A0D0C3Y9_9AGAR</name>
<evidence type="ECO:0000313" key="2">
    <source>
        <dbReference type="EMBL" id="KIK57144.1"/>
    </source>
</evidence>
<sequence>MICRMPGVSATDATIRDRDSQVHFYASGRSAQKPFLSRIWFRSIHVQRKLPSLYILVFAGIVRLGLAHIPYLTFPSSPLILLARSSCPLAPELNVRSYTILWRSSKAQNRKTRLAASVNPPAFINTQILFQFGGDGELRRFFCDCDE</sequence>